<sequence>MGLRSRGPPRCLPGTPDQRTQHPPDPGPELQDRAAAPAAAGHPPPERGGGPSTFPPPGPRGGIQLTRHWCNNKVIELTFVVCGTCNPGGGGNLGSGTHGAFTRLDE</sequence>
<evidence type="ECO:0000256" key="1">
    <source>
        <dbReference type="SAM" id="MobiDB-lite"/>
    </source>
</evidence>
<protein>
    <submittedName>
        <fullName evidence="2">LF3</fullName>
    </submittedName>
</protein>
<keyword evidence="3" id="KW-1185">Reference proteome</keyword>
<dbReference type="GeneID" id="65099694"/>
<proteinExistence type="predicted"/>
<accession>A0A0S0BY56</accession>
<feature type="region of interest" description="Disordered" evidence="1">
    <location>
        <begin position="1"/>
        <end position="64"/>
    </location>
</feature>
<reference evidence="2 3" key="1">
    <citation type="journal article" date="2015" name="Virology">
        <title>The genomic sequence of lymphocryptovirus from cynomolgus macaque.</title>
        <authorList>
            <person name="Kamperschroer C."/>
            <person name="Gosink M.M."/>
            <person name="Kumpf S.W."/>
            <person name="O'Donnell L.M."/>
            <person name="Tartaro K.R."/>
        </authorList>
    </citation>
    <scope>NUCLEOTIDE SEQUENCE [LARGE SCALE GENOMIC DNA]</scope>
    <source>
        <strain evidence="2">Pfe-lcl-E3</strain>
    </source>
</reference>
<dbReference type="Proteomes" id="UP000147540">
    <property type="component" value="Segment"/>
</dbReference>
<name>A0A0S0BY56_9GAMA</name>
<evidence type="ECO:0000313" key="2">
    <source>
        <dbReference type="EMBL" id="ALF03260.1"/>
    </source>
</evidence>
<evidence type="ECO:0000313" key="3">
    <source>
        <dbReference type="Proteomes" id="UP000147540"/>
    </source>
</evidence>
<gene>
    <name evidence="2" type="primary">LF3</name>
</gene>
<dbReference type="EMBL" id="KP676001">
    <property type="protein sequence ID" value="ALF03260.1"/>
    <property type="molecule type" value="Genomic_DNA"/>
</dbReference>
<organism evidence="2 3">
    <name type="scientific">macacine gammaherpesvirus 10</name>
    <dbReference type="NCBI Taxonomy" id="2560569"/>
    <lineage>
        <taxon>Viruses</taxon>
        <taxon>Duplodnaviria</taxon>
        <taxon>Heunggongvirae</taxon>
        <taxon>Peploviricota</taxon>
        <taxon>Herviviricetes</taxon>
        <taxon>Herpesvirales</taxon>
        <taxon>Orthoherpesviridae</taxon>
        <taxon>Gammaherpesvirinae</taxon>
        <taxon>Lymphocryptovirus</taxon>
        <taxon>Lymphocryptovirus macacinegamma10</taxon>
    </lineage>
</organism>
<dbReference type="KEGG" id="vg:65099694"/>
<dbReference type="RefSeq" id="YP_010084697.1">
    <property type="nucleotide sequence ID" value="NC_055142.1"/>
</dbReference>